<comment type="pathway">
    <text evidence="1">Isoprenoid biosynthesis; isopentenyl diphosphate biosynthesis via mevalonate pathway; isopentenyl diphosphate from (R)-mevalonate: step 2/3.</text>
</comment>
<dbReference type="GO" id="GO:0004631">
    <property type="term" value="F:phosphomevalonate kinase activity"/>
    <property type="evidence" value="ECO:0007669"/>
    <property type="project" value="UniProtKB-EC"/>
</dbReference>
<dbReference type="InterPro" id="IPR014721">
    <property type="entry name" value="Ribsml_uS5_D2-typ_fold_subgr"/>
</dbReference>
<organism evidence="9 10">
    <name type="scientific">Ligilactobacillus hayakitensis DSM 18933 = JCM 14209</name>
    <dbReference type="NCBI Taxonomy" id="1423755"/>
    <lineage>
        <taxon>Bacteria</taxon>
        <taxon>Bacillati</taxon>
        <taxon>Bacillota</taxon>
        <taxon>Bacilli</taxon>
        <taxon>Lactobacillales</taxon>
        <taxon>Lactobacillaceae</taxon>
        <taxon>Ligilactobacillus</taxon>
    </lineage>
</organism>
<keyword evidence="10" id="KW-1185">Reference proteome</keyword>
<dbReference type="STRING" id="1423755.FC40_GL000680"/>
<dbReference type="AlphaFoldDB" id="A0A0R1WM61"/>
<dbReference type="PATRIC" id="fig|1423755.3.peg.733"/>
<accession>A0A0R1WM61</accession>
<gene>
    <name evidence="9" type="ORF">FC40_GL000680</name>
</gene>
<dbReference type="InterPro" id="IPR005917">
    <property type="entry name" value="Pmev_kinase_bact"/>
</dbReference>
<proteinExistence type="predicted"/>
<keyword evidence="5 9" id="KW-0418">Kinase</keyword>
<dbReference type="NCBIfam" id="TIGR01220">
    <property type="entry name" value="Pmev_kin_Gr_pos"/>
    <property type="match status" value="1"/>
</dbReference>
<dbReference type="Gene3D" id="3.30.230.10">
    <property type="match status" value="1"/>
</dbReference>
<feature type="domain" description="GHMP kinase N-terminal" evidence="7">
    <location>
        <begin position="84"/>
        <end position="178"/>
    </location>
</feature>
<dbReference type="InterPro" id="IPR020568">
    <property type="entry name" value="Ribosomal_Su5_D2-typ_SF"/>
</dbReference>
<dbReference type="InterPro" id="IPR013750">
    <property type="entry name" value="GHMP_kinase_C_dom"/>
</dbReference>
<protein>
    <recommendedName>
        <fullName evidence="2">phosphomevalonate kinase</fullName>
        <ecNumber evidence="2">2.7.4.2</ecNumber>
    </recommendedName>
</protein>
<dbReference type="PANTHER" id="PTHR31814:SF2">
    <property type="entry name" value="PHOSPHOMEVALONATE KINASE"/>
    <property type="match status" value="1"/>
</dbReference>
<evidence type="ECO:0000256" key="2">
    <source>
        <dbReference type="ARBA" id="ARBA00012958"/>
    </source>
</evidence>
<evidence type="ECO:0000256" key="4">
    <source>
        <dbReference type="ARBA" id="ARBA00022741"/>
    </source>
</evidence>
<dbReference type="Pfam" id="PF08544">
    <property type="entry name" value="GHMP_kinases_C"/>
    <property type="match status" value="1"/>
</dbReference>
<feature type="domain" description="GHMP kinase C-terminal" evidence="8">
    <location>
        <begin position="271"/>
        <end position="349"/>
    </location>
</feature>
<reference evidence="9 10" key="1">
    <citation type="journal article" date="2015" name="Genome Announc.">
        <title>Expanding the biotechnology potential of lactobacilli through comparative genomics of 213 strains and associated genera.</title>
        <authorList>
            <person name="Sun Z."/>
            <person name="Harris H.M."/>
            <person name="McCann A."/>
            <person name="Guo C."/>
            <person name="Argimon S."/>
            <person name="Zhang W."/>
            <person name="Yang X."/>
            <person name="Jeffery I.B."/>
            <person name="Cooney J.C."/>
            <person name="Kagawa T.F."/>
            <person name="Liu W."/>
            <person name="Song Y."/>
            <person name="Salvetti E."/>
            <person name="Wrobel A."/>
            <person name="Rasinkangas P."/>
            <person name="Parkhill J."/>
            <person name="Rea M.C."/>
            <person name="O'Sullivan O."/>
            <person name="Ritari J."/>
            <person name="Douillard F.P."/>
            <person name="Paul Ross R."/>
            <person name="Yang R."/>
            <person name="Briner A.E."/>
            <person name="Felis G.E."/>
            <person name="de Vos W.M."/>
            <person name="Barrangou R."/>
            <person name="Klaenhammer T.R."/>
            <person name="Caufield P.W."/>
            <person name="Cui Y."/>
            <person name="Zhang H."/>
            <person name="O'Toole P.W."/>
        </authorList>
    </citation>
    <scope>NUCLEOTIDE SEQUENCE [LARGE SCALE GENOMIC DNA]</scope>
    <source>
        <strain evidence="9 10">DSM 18933</strain>
    </source>
</reference>
<sequence length="363" mass="40404">MKEGLNLIKVKAPGKLYIAGEYAVVNPGIPSVIVALNRFVYAEIEENNSVGTISSNQYKDKSLTFFHDNSGKLIYSDKIEAFNFIIEAINIVEKLVIEKKIPLKLFSLHFDSDLDNTEGKKYGLGSSAAVTVATIKALQELYQLNLKPLDIFKLAALAHYNVQGNGSLGDIAASAFTGWISYKRFDWNWLNEFKTNHTLTDLLNATWPLLEVQQLDFPDDLELVIGWTGSPASTSKLVSKIKDYQQTNPKEYSDFVKNSSLTVNNLISSINHNDYCGIKNALENNRVILKELSLASNVEIETPLLTKLIESVILFDGMAKTSGAGGGDCGIGIISKSNNYKELYQKWEEIGITPLNFRVYIEK</sequence>
<dbReference type="InterPro" id="IPR035102">
    <property type="entry name" value="Phosphomevalonate_kinase"/>
</dbReference>
<dbReference type="PRINTS" id="PR00959">
    <property type="entry name" value="MEVGALKINASE"/>
</dbReference>
<dbReference type="GO" id="GO:0005524">
    <property type="term" value="F:ATP binding"/>
    <property type="evidence" value="ECO:0007669"/>
    <property type="project" value="UniProtKB-KW"/>
</dbReference>
<comment type="caution">
    <text evidence="9">The sequence shown here is derived from an EMBL/GenBank/DDBJ whole genome shotgun (WGS) entry which is preliminary data.</text>
</comment>
<evidence type="ECO:0000256" key="6">
    <source>
        <dbReference type="ARBA" id="ARBA00022840"/>
    </source>
</evidence>
<name>A0A0R1WM61_9LACO</name>
<evidence type="ECO:0000256" key="3">
    <source>
        <dbReference type="ARBA" id="ARBA00022679"/>
    </source>
</evidence>
<dbReference type="SUPFAM" id="SSF55060">
    <property type="entry name" value="GHMP Kinase, C-terminal domain"/>
    <property type="match status" value="1"/>
</dbReference>
<evidence type="ECO:0000313" key="9">
    <source>
        <dbReference type="EMBL" id="KRM18894.1"/>
    </source>
</evidence>
<keyword evidence="3" id="KW-0808">Transferase</keyword>
<dbReference type="EC" id="2.7.4.2" evidence="2"/>
<evidence type="ECO:0000259" key="7">
    <source>
        <dbReference type="Pfam" id="PF00288"/>
    </source>
</evidence>
<evidence type="ECO:0000256" key="1">
    <source>
        <dbReference type="ARBA" id="ARBA00005017"/>
    </source>
</evidence>
<keyword evidence="4" id="KW-0547">Nucleotide-binding</keyword>
<dbReference type="Gene3D" id="3.30.70.890">
    <property type="entry name" value="GHMP kinase, C-terminal domain"/>
    <property type="match status" value="1"/>
</dbReference>
<evidence type="ECO:0000313" key="10">
    <source>
        <dbReference type="Proteomes" id="UP000051054"/>
    </source>
</evidence>
<dbReference type="SUPFAM" id="SSF54211">
    <property type="entry name" value="Ribosomal protein S5 domain 2-like"/>
    <property type="match status" value="1"/>
</dbReference>
<dbReference type="InterPro" id="IPR006204">
    <property type="entry name" value="GHMP_kinase_N_dom"/>
</dbReference>
<dbReference type="GO" id="GO:0019287">
    <property type="term" value="P:isopentenyl diphosphate biosynthetic process, mevalonate pathway"/>
    <property type="evidence" value="ECO:0007669"/>
    <property type="project" value="UniProtKB-UniPathway"/>
</dbReference>
<dbReference type="UniPathway" id="UPA00057">
    <property type="reaction ID" value="UER00099"/>
</dbReference>
<dbReference type="Pfam" id="PF00288">
    <property type="entry name" value="GHMP_kinases_N"/>
    <property type="match status" value="1"/>
</dbReference>
<dbReference type="InterPro" id="IPR036554">
    <property type="entry name" value="GHMP_kinase_C_sf"/>
</dbReference>
<dbReference type="eggNOG" id="COG1577">
    <property type="taxonomic scope" value="Bacteria"/>
</dbReference>
<dbReference type="PANTHER" id="PTHR31814">
    <property type="match status" value="1"/>
</dbReference>
<dbReference type="Proteomes" id="UP000051054">
    <property type="component" value="Unassembled WGS sequence"/>
</dbReference>
<evidence type="ECO:0000259" key="8">
    <source>
        <dbReference type="Pfam" id="PF08544"/>
    </source>
</evidence>
<keyword evidence="6" id="KW-0067">ATP-binding</keyword>
<evidence type="ECO:0000256" key="5">
    <source>
        <dbReference type="ARBA" id="ARBA00022777"/>
    </source>
</evidence>
<dbReference type="EMBL" id="AZGD01000090">
    <property type="protein sequence ID" value="KRM18894.1"/>
    <property type="molecule type" value="Genomic_DNA"/>
</dbReference>